<evidence type="ECO:0000313" key="3">
    <source>
        <dbReference type="Proteomes" id="UP001175228"/>
    </source>
</evidence>
<evidence type="ECO:0000256" key="1">
    <source>
        <dbReference type="SAM" id="MobiDB-lite"/>
    </source>
</evidence>
<dbReference type="AlphaFoldDB" id="A0AA39PPS8"/>
<feature type="compositionally biased region" description="Acidic residues" evidence="1">
    <location>
        <begin position="206"/>
        <end position="216"/>
    </location>
</feature>
<accession>A0AA39PPS8</accession>
<sequence>MKSPRSDGGKDILDIITRNKAITVTWIKSLLNYGDNHALWTYFADALMAHHAPKCAPESEEFTKMSLFLQLWKTKTQKLPQDLKEIMQVSKKHGVQLEGLAFSRATMGQMLLWLHSEADKKRHLHSNQKESRCLKETHGAQWVQDAEVLAKCLKLPGHRNNKKCRCQRCVIAQGQGCTNPNKCYKRAEILLRALPLKWNPLHEQPEDSEPPVDTSEDNGIQQDHGIERTFNRNLTDAGTLADAFRIFTRGKVCSELPPPRIDWEESDCGGTHDSETPQTIYTDGGCTNNGDKNAIASVGIWFGQNDP</sequence>
<keyword evidence="3" id="KW-1185">Reference proteome</keyword>
<evidence type="ECO:0008006" key="4">
    <source>
        <dbReference type="Google" id="ProtNLM"/>
    </source>
</evidence>
<name>A0AA39PPS8_9AGAR</name>
<organism evidence="2 3">
    <name type="scientific">Armillaria luteobubalina</name>
    <dbReference type="NCBI Taxonomy" id="153913"/>
    <lineage>
        <taxon>Eukaryota</taxon>
        <taxon>Fungi</taxon>
        <taxon>Dikarya</taxon>
        <taxon>Basidiomycota</taxon>
        <taxon>Agaricomycotina</taxon>
        <taxon>Agaricomycetes</taxon>
        <taxon>Agaricomycetidae</taxon>
        <taxon>Agaricales</taxon>
        <taxon>Marasmiineae</taxon>
        <taxon>Physalacriaceae</taxon>
        <taxon>Armillaria</taxon>
    </lineage>
</organism>
<dbReference type="Proteomes" id="UP001175228">
    <property type="component" value="Unassembled WGS sequence"/>
</dbReference>
<feature type="region of interest" description="Disordered" evidence="1">
    <location>
        <begin position="201"/>
        <end position="220"/>
    </location>
</feature>
<evidence type="ECO:0000313" key="2">
    <source>
        <dbReference type="EMBL" id="KAK0488257.1"/>
    </source>
</evidence>
<protein>
    <recommendedName>
        <fullName evidence="4">RNase H type-1 domain-containing protein</fullName>
    </recommendedName>
</protein>
<dbReference type="EMBL" id="JAUEPU010000039">
    <property type="protein sequence ID" value="KAK0488257.1"/>
    <property type="molecule type" value="Genomic_DNA"/>
</dbReference>
<gene>
    <name evidence="2" type="ORF">EDD18DRAFT_1081474</name>
</gene>
<proteinExistence type="predicted"/>
<reference evidence="2" key="1">
    <citation type="submission" date="2023-06" db="EMBL/GenBank/DDBJ databases">
        <authorList>
            <consortium name="Lawrence Berkeley National Laboratory"/>
            <person name="Ahrendt S."/>
            <person name="Sahu N."/>
            <person name="Indic B."/>
            <person name="Wong-Bajracharya J."/>
            <person name="Merenyi Z."/>
            <person name="Ke H.-M."/>
            <person name="Monk M."/>
            <person name="Kocsube S."/>
            <person name="Drula E."/>
            <person name="Lipzen A."/>
            <person name="Balint B."/>
            <person name="Henrissat B."/>
            <person name="Andreopoulos B."/>
            <person name="Martin F.M."/>
            <person name="Harder C.B."/>
            <person name="Rigling D."/>
            <person name="Ford K.L."/>
            <person name="Foster G.D."/>
            <person name="Pangilinan J."/>
            <person name="Papanicolaou A."/>
            <person name="Barry K."/>
            <person name="LaButti K."/>
            <person name="Viragh M."/>
            <person name="Koriabine M."/>
            <person name="Yan M."/>
            <person name="Riley R."/>
            <person name="Champramary S."/>
            <person name="Plett K.L."/>
            <person name="Tsai I.J."/>
            <person name="Slot J."/>
            <person name="Sipos G."/>
            <person name="Plett J."/>
            <person name="Nagy L.G."/>
            <person name="Grigoriev I.V."/>
        </authorList>
    </citation>
    <scope>NUCLEOTIDE SEQUENCE</scope>
    <source>
        <strain evidence="2">HWK02</strain>
    </source>
</reference>
<comment type="caution">
    <text evidence="2">The sequence shown here is derived from an EMBL/GenBank/DDBJ whole genome shotgun (WGS) entry which is preliminary data.</text>
</comment>